<evidence type="ECO:0000256" key="2">
    <source>
        <dbReference type="ARBA" id="ARBA00022692"/>
    </source>
</evidence>
<dbReference type="GO" id="GO:0009306">
    <property type="term" value="P:protein secretion"/>
    <property type="evidence" value="ECO:0007669"/>
    <property type="project" value="InterPro"/>
</dbReference>
<evidence type="ECO:0000256" key="3">
    <source>
        <dbReference type="ARBA" id="ARBA00022989"/>
    </source>
</evidence>
<dbReference type="EMBL" id="AP019736">
    <property type="protein sequence ID" value="BBL07452.1"/>
    <property type="molecule type" value="Genomic_DNA"/>
</dbReference>
<gene>
    <name evidence="7" type="ORF">A5CPEGH6_20900</name>
</gene>
<dbReference type="GeneID" id="98674077"/>
<comment type="subcellular location">
    <subcellularLocation>
        <location evidence="1">Membrane</location>
        <topology evidence="1">Single-pass membrane protein</topology>
    </subcellularLocation>
</comment>
<name>A0A4Y1X352_9BACT</name>
<sequence length="1598" mass="172019">MHRRKIVKYTLRTLLGLVAALVLIPASLYIPAVQDFVRIRAERSVARSLGMELSIGRIRLAFPLRLSADDVLLRQRGDTLVRCGRLSLDVALLPLLRSRAVIRNFELGDFAARYRDSVAGTDMRLAAGRLGVYLARVDLKAGTADVFRVALADGDAAIGLEVRETAEERPDSAAALPWKIAVGRISVANTAFRMRTSPDPSELSVRLAEGEVNDCRVGLDSARVEVAGVRLTRGVYSYVAAPSREVAPEEGSASERSAEFAAKSGPGHAAEDAAEGAAGAPRPWTVRVGRVELADNRAAYGTMGHAPAAGFDPEAVSLSALNLTLDSVYNRGGDIALRIERLDFAERSGLAVRSASGRFVKDGGAVSLEGFRLATASSRIDADVQAGPGALGLAPAAEIGAALRADLSTRDMRLLFPVPEALGDREVSLSLTAAGTLADLRRIGLELSVPGHGGLRAEGRAKNLPEGRAAAVSVRFEGDFRELEFLEALLPDTALRRRVAIPARMTLRGAAELDRGAVAADAALEVGGGSLSATGRLDPAAETYEARVRCDGFPLGAFLPADSLGTVDFAAEARGAGFDPFAPQTTVSVSAGAERLEYAGRDFGGIGIDAVLEDGRLSGRIADRDEALRLALDLSGEVTRERQSVRLAGRVAEFDLTALGVTPDRIGGTFGLDFRASASQEGTYAASLALDSIGIRNGYRTDRIRPTSVAVGADTASVRAEVRSGDFVLTLSAPASPDSLLAAAARASETLRRQLREQAFDMEELQDVLPRFRLQAEAGRNNILNNFLRTKGASFRGLHVAGANDGAEPLSLRMRVDGLDAGGVVLDTVALGIAREERRLAYRLGVSNAPGHLDHVAQAALYGHVVRNTGQVNFRQRDRAGREGFRFGFDVEWTDSLVRAGMTPLHPLFGSEPWEVNAGNYVEYGWYDRRIAADLDMRCGEGRFALRSVPADDGEAESLRLDVAGIGIGAALGMLPAPPPVDGVLGAGVVLEMRSDSLAVRGDVSVTELSYGKQRFGDVALGVRYGQGRGRRADARVTLDGSEVFAAHGDLRPDRDEPLDLTLTVPGFPLQRLDVFLPADLLRLSGEVQAAIHVGGAPERPKLDGGVRFAATDMRVPMIGTSFRLASDTIRLRDGRMLFDDYALTGPNRKPLTVAGTVDLSDFGRVAADLALRASDFQFVDVARRERTAVYGKAFLDLDVTARGPVDALVVRGRAALLGGTDISYVMQDSPMEVRERPQNVVTFVSFRELDEEPAEPAPPREMSVGGMDVHLDVDINDDVRAGVDLSADGSNRIDLQGGGSLTYTMNPLGDTRLAGRYVLSGGMVRYNPPVISQKTFKIRPGGYVEWMGDIADPTFSLTAVETVRASVSSDGQNNRPVNFDISIRIRNTLADLSVSFDLAAPEDLAMQNELNSLTAEQRASQAMNLLIYNTYSGPGSSATVSSENPLNSFIQKELNQWAQNSLKGVDLSFGIDSYGEDDPNGQRTDYSYRLSKSLFSDRVRAVIGGRFSTGNDPSENLRENLIDDISLEYMLTRRDNMFIRLFRHTGYESILEGEITETGVGFVIRKKLLRLTDLFRPANRKEKKKEEEKRDETAVHE</sequence>
<keyword evidence="2" id="KW-0812">Transmembrane</keyword>
<dbReference type="OrthoDB" id="9811276at2"/>
<evidence type="ECO:0000313" key="7">
    <source>
        <dbReference type="EMBL" id="BBL07452.1"/>
    </source>
</evidence>
<proteinExistence type="predicted"/>
<dbReference type="GO" id="GO:0005886">
    <property type="term" value="C:plasma membrane"/>
    <property type="evidence" value="ECO:0007669"/>
    <property type="project" value="InterPro"/>
</dbReference>
<feature type="domain" description="Translocation and assembly module TamB C-terminal" evidence="6">
    <location>
        <begin position="1147"/>
        <end position="1545"/>
    </location>
</feature>
<keyword evidence="4" id="KW-0472">Membrane</keyword>
<dbReference type="Proteomes" id="UP000319374">
    <property type="component" value="Chromosome"/>
</dbReference>
<protein>
    <recommendedName>
        <fullName evidence="6">Translocation and assembly module TamB C-terminal domain-containing protein</fullName>
    </recommendedName>
</protein>
<evidence type="ECO:0000259" key="6">
    <source>
        <dbReference type="Pfam" id="PF04357"/>
    </source>
</evidence>
<dbReference type="Pfam" id="PF04357">
    <property type="entry name" value="TamB"/>
    <property type="match status" value="1"/>
</dbReference>
<evidence type="ECO:0000256" key="1">
    <source>
        <dbReference type="ARBA" id="ARBA00004167"/>
    </source>
</evidence>
<dbReference type="RefSeq" id="WP_141429624.1">
    <property type="nucleotide sequence ID" value="NZ_AP019736.1"/>
</dbReference>
<dbReference type="PANTHER" id="PTHR36985">
    <property type="entry name" value="TRANSLOCATION AND ASSEMBLY MODULE SUBUNIT TAMB"/>
    <property type="match status" value="1"/>
</dbReference>
<organism evidence="7 8">
    <name type="scientific">Alistipes dispar</name>
    <dbReference type="NCBI Taxonomy" id="2585119"/>
    <lineage>
        <taxon>Bacteria</taxon>
        <taxon>Pseudomonadati</taxon>
        <taxon>Bacteroidota</taxon>
        <taxon>Bacteroidia</taxon>
        <taxon>Bacteroidales</taxon>
        <taxon>Rikenellaceae</taxon>
        <taxon>Alistipes</taxon>
    </lineage>
</organism>
<dbReference type="KEGG" id="ada:A5CPEGH6_20900"/>
<keyword evidence="3" id="KW-1133">Transmembrane helix</keyword>
<evidence type="ECO:0000256" key="4">
    <source>
        <dbReference type="ARBA" id="ARBA00023136"/>
    </source>
</evidence>
<dbReference type="InterPro" id="IPR007452">
    <property type="entry name" value="TamB_C"/>
</dbReference>
<keyword evidence="8" id="KW-1185">Reference proteome</keyword>
<evidence type="ECO:0000256" key="5">
    <source>
        <dbReference type="SAM" id="MobiDB-lite"/>
    </source>
</evidence>
<evidence type="ECO:0000313" key="8">
    <source>
        <dbReference type="Proteomes" id="UP000319374"/>
    </source>
</evidence>
<accession>A0A4Y1X352</accession>
<reference evidence="8" key="1">
    <citation type="submission" date="2019-06" db="EMBL/GenBank/DDBJ databases">
        <title>Alistipes onderdonkii subsp. vulgaris subsp. nov., Alistipes dispar sp. nov. and Alistipes communis sp. nov., isolated from human faeces, and creation of Alistipes onderdonkii subsp. onderdonkii subsp. nov.</title>
        <authorList>
            <person name="Sakamoto M."/>
            <person name="Ikeyama N."/>
            <person name="Ogata Y."/>
            <person name="Suda W."/>
            <person name="Iino T."/>
            <person name="Hattori M."/>
            <person name="Ohkuma M."/>
        </authorList>
    </citation>
    <scope>NUCLEOTIDE SEQUENCE [LARGE SCALE GENOMIC DNA]</scope>
    <source>
        <strain evidence="8">5CPEGH6</strain>
    </source>
</reference>
<dbReference type="PANTHER" id="PTHR36985:SF1">
    <property type="entry name" value="TRANSLOCATION AND ASSEMBLY MODULE SUBUNIT TAMB"/>
    <property type="match status" value="1"/>
</dbReference>
<feature type="region of interest" description="Disordered" evidence="5">
    <location>
        <begin position="246"/>
        <end position="279"/>
    </location>
</feature>